<proteinExistence type="inferred from homology"/>
<evidence type="ECO:0000256" key="3">
    <source>
        <dbReference type="ARBA" id="ARBA00022475"/>
    </source>
</evidence>
<evidence type="ECO:0000256" key="7">
    <source>
        <dbReference type="ARBA" id="ARBA00023136"/>
    </source>
</evidence>
<dbReference type="GO" id="GO:0006865">
    <property type="term" value="P:amino acid transport"/>
    <property type="evidence" value="ECO:0007669"/>
    <property type="project" value="UniProtKB-KW"/>
</dbReference>
<dbReference type="AlphaFoldDB" id="X0URM7"/>
<dbReference type="PANTHER" id="PTHR11795">
    <property type="entry name" value="BRANCHED-CHAIN AMINO ACID TRANSPORT SYSTEM PERMEASE PROTEIN LIVH"/>
    <property type="match status" value="1"/>
</dbReference>
<keyword evidence="4 9" id="KW-0812">Transmembrane</keyword>
<dbReference type="GO" id="GO:0022857">
    <property type="term" value="F:transmembrane transporter activity"/>
    <property type="evidence" value="ECO:0007669"/>
    <property type="project" value="InterPro"/>
</dbReference>
<gene>
    <name evidence="10" type="ORF">S01H1_44574</name>
</gene>
<accession>X0URM7</accession>
<evidence type="ECO:0000256" key="5">
    <source>
        <dbReference type="ARBA" id="ARBA00022970"/>
    </source>
</evidence>
<dbReference type="GO" id="GO:0005886">
    <property type="term" value="C:plasma membrane"/>
    <property type="evidence" value="ECO:0007669"/>
    <property type="project" value="UniProtKB-SubCell"/>
</dbReference>
<feature type="transmembrane region" description="Helical" evidence="9">
    <location>
        <begin position="66"/>
        <end position="86"/>
    </location>
</feature>
<organism evidence="10">
    <name type="scientific">marine sediment metagenome</name>
    <dbReference type="NCBI Taxonomy" id="412755"/>
    <lineage>
        <taxon>unclassified sequences</taxon>
        <taxon>metagenomes</taxon>
        <taxon>ecological metagenomes</taxon>
    </lineage>
</organism>
<keyword evidence="5" id="KW-0029">Amino-acid transport</keyword>
<dbReference type="Pfam" id="PF02653">
    <property type="entry name" value="BPD_transp_2"/>
    <property type="match status" value="1"/>
</dbReference>
<evidence type="ECO:0000256" key="2">
    <source>
        <dbReference type="ARBA" id="ARBA00022448"/>
    </source>
</evidence>
<feature type="transmembrane region" description="Helical" evidence="9">
    <location>
        <begin position="184"/>
        <end position="204"/>
    </location>
</feature>
<evidence type="ECO:0000256" key="6">
    <source>
        <dbReference type="ARBA" id="ARBA00022989"/>
    </source>
</evidence>
<evidence type="ECO:0000256" key="8">
    <source>
        <dbReference type="ARBA" id="ARBA00037998"/>
    </source>
</evidence>
<dbReference type="EMBL" id="BARS01028434">
    <property type="protein sequence ID" value="GAG08464.1"/>
    <property type="molecule type" value="Genomic_DNA"/>
</dbReference>
<comment type="caution">
    <text evidence="10">The sequence shown here is derived from an EMBL/GenBank/DDBJ whole genome shotgun (WGS) entry which is preliminary data.</text>
</comment>
<protein>
    <recommendedName>
        <fullName evidence="11">Branched-chain amino acid ABC transporter permease</fullName>
    </recommendedName>
</protein>
<name>X0URM7_9ZZZZ</name>
<sequence length="213" mass="22599">LLQITLFRGLKAWAPSQAAFEGNALLASFGLLYVISYIALLEFGAWPRRYDYLNYVVEFAGMTLRFNRIVTFAVAVVIGVAVYLFLTRSRLGRAIRATAEDPATAGLMGVNVNMVLALCFGLGALLAGVAGSLISIINPVGTTMGFRNTIIALIVVVLGGLGSIPGSFIAGIIIGIVSSLVTGYWQPVFVVPVYFGILMVLLLARPAGILGKK</sequence>
<evidence type="ECO:0000256" key="4">
    <source>
        <dbReference type="ARBA" id="ARBA00022692"/>
    </source>
</evidence>
<keyword evidence="7 9" id="KW-0472">Membrane</keyword>
<dbReference type="PANTHER" id="PTHR11795:SF445">
    <property type="entry name" value="AMINO ACID ABC TRANSPORTER PERMEASE PROTEIN"/>
    <property type="match status" value="1"/>
</dbReference>
<dbReference type="InterPro" id="IPR001851">
    <property type="entry name" value="ABC_transp_permease"/>
</dbReference>
<evidence type="ECO:0008006" key="11">
    <source>
        <dbReference type="Google" id="ProtNLM"/>
    </source>
</evidence>
<evidence type="ECO:0000256" key="9">
    <source>
        <dbReference type="SAM" id="Phobius"/>
    </source>
</evidence>
<feature type="transmembrane region" description="Helical" evidence="9">
    <location>
        <begin position="24"/>
        <end position="45"/>
    </location>
</feature>
<feature type="non-terminal residue" evidence="10">
    <location>
        <position position="1"/>
    </location>
</feature>
<feature type="transmembrane region" description="Helical" evidence="9">
    <location>
        <begin position="114"/>
        <end position="137"/>
    </location>
</feature>
<keyword evidence="2" id="KW-0813">Transport</keyword>
<evidence type="ECO:0000256" key="1">
    <source>
        <dbReference type="ARBA" id="ARBA00004651"/>
    </source>
</evidence>
<evidence type="ECO:0000313" key="10">
    <source>
        <dbReference type="EMBL" id="GAG08464.1"/>
    </source>
</evidence>
<keyword evidence="3" id="KW-1003">Cell membrane</keyword>
<comment type="subcellular location">
    <subcellularLocation>
        <location evidence="1">Cell membrane</location>
        <topology evidence="1">Multi-pass membrane protein</topology>
    </subcellularLocation>
</comment>
<comment type="similarity">
    <text evidence="8">Belongs to the binding-protein-dependent transport system permease family. LivHM subfamily.</text>
</comment>
<dbReference type="CDD" id="cd06582">
    <property type="entry name" value="TM_PBP1_LivH_like"/>
    <property type="match status" value="1"/>
</dbReference>
<reference evidence="10" key="1">
    <citation type="journal article" date="2014" name="Front. Microbiol.">
        <title>High frequency of phylogenetically diverse reductive dehalogenase-homologous genes in deep subseafloor sedimentary metagenomes.</title>
        <authorList>
            <person name="Kawai M."/>
            <person name="Futagami T."/>
            <person name="Toyoda A."/>
            <person name="Takaki Y."/>
            <person name="Nishi S."/>
            <person name="Hori S."/>
            <person name="Arai W."/>
            <person name="Tsubouchi T."/>
            <person name="Morono Y."/>
            <person name="Uchiyama I."/>
            <person name="Ito T."/>
            <person name="Fujiyama A."/>
            <person name="Inagaki F."/>
            <person name="Takami H."/>
        </authorList>
    </citation>
    <scope>NUCLEOTIDE SEQUENCE</scope>
    <source>
        <strain evidence="10">Expedition CK06-06</strain>
    </source>
</reference>
<dbReference type="InterPro" id="IPR052157">
    <property type="entry name" value="BCAA_transport_permease"/>
</dbReference>
<keyword evidence="6 9" id="KW-1133">Transmembrane helix</keyword>
<feature type="transmembrane region" description="Helical" evidence="9">
    <location>
        <begin position="149"/>
        <end position="178"/>
    </location>
</feature>